<keyword evidence="2" id="KW-1185">Reference proteome</keyword>
<gene>
    <name evidence="3" type="primary">LOC102801072</name>
</gene>
<evidence type="ECO:0000313" key="3">
    <source>
        <dbReference type="RefSeq" id="XP_006813914.1"/>
    </source>
</evidence>
<dbReference type="Proteomes" id="UP000694865">
    <property type="component" value="Unplaced"/>
</dbReference>
<feature type="compositionally biased region" description="Basic and acidic residues" evidence="1">
    <location>
        <begin position="143"/>
        <end position="165"/>
    </location>
</feature>
<feature type="compositionally biased region" description="Basic residues" evidence="1">
    <location>
        <begin position="36"/>
        <end position="52"/>
    </location>
</feature>
<feature type="compositionally biased region" description="Low complexity" evidence="1">
    <location>
        <begin position="78"/>
        <end position="112"/>
    </location>
</feature>
<feature type="compositionally biased region" description="Low complexity" evidence="1">
    <location>
        <begin position="174"/>
        <end position="185"/>
    </location>
</feature>
<evidence type="ECO:0000256" key="1">
    <source>
        <dbReference type="SAM" id="MobiDB-lite"/>
    </source>
</evidence>
<reference evidence="3" key="1">
    <citation type="submission" date="2025-08" db="UniProtKB">
        <authorList>
            <consortium name="RefSeq"/>
        </authorList>
    </citation>
    <scope>IDENTIFICATION</scope>
    <source>
        <tissue evidence="3">Testes</tissue>
    </source>
</reference>
<feature type="region of interest" description="Disordered" evidence="1">
    <location>
        <begin position="1"/>
        <end position="234"/>
    </location>
</feature>
<evidence type="ECO:0000313" key="2">
    <source>
        <dbReference type="Proteomes" id="UP000694865"/>
    </source>
</evidence>
<proteinExistence type="predicted"/>
<accession>A0ABM0M1M3</accession>
<feature type="compositionally biased region" description="Basic and acidic residues" evidence="1">
    <location>
        <begin position="113"/>
        <end position="124"/>
    </location>
</feature>
<feature type="compositionally biased region" description="Acidic residues" evidence="1">
    <location>
        <begin position="213"/>
        <end position="234"/>
    </location>
</feature>
<sequence>MIDHEGDKWQPLKTYRNSLLQLDVGDQGRATTRGGKVGRGHRLKPAGAKRKLPMAPPSTEDEESSDSQWQAKEHMIAQRQQQLQQHQQQLQQQHQHHLQQQQQQHHQLQQQELQHRAQQVEHHQGAQQILEAMAGGSVSKRRRIEEEVSSERGDESSQGSEKDFDLNSSGRVKSQSSQLSWLSSQKNRRFKENVDYSMRSIRLSRGRAGGHQEEEEEDEEEEIEEESSEEDEEQ</sequence>
<feature type="non-terminal residue" evidence="3">
    <location>
        <position position="234"/>
    </location>
</feature>
<dbReference type="GeneID" id="102801072"/>
<feature type="compositionally biased region" description="Basic and acidic residues" evidence="1">
    <location>
        <begin position="1"/>
        <end position="10"/>
    </location>
</feature>
<protein>
    <submittedName>
        <fullName evidence="3">Myb-like protein I-like</fullName>
    </submittedName>
</protein>
<name>A0ABM0M1M3_SACKO</name>
<dbReference type="RefSeq" id="XP_006813914.1">
    <property type="nucleotide sequence ID" value="XM_006813851.1"/>
</dbReference>
<organism evidence="2 3">
    <name type="scientific">Saccoglossus kowalevskii</name>
    <name type="common">Acorn worm</name>
    <dbReference type="NCBI Taxonomy" id="10224"/>
    <lineage>
        <taxon>Eukaryota</taxon>
        <taxon>Metazoa</taxon>
        <taxon>Hemichordata</taxon>
        <taxon>Enteropneusta</taxon>
        <taxon>Harrimaniidae</taxon>
        <taxon>Saccoglossus</taxon>
    </lineage>
</organism>